<keyword evidence="3" id="KW-1185">Reference proteome</keyword>
<evidence type="ECO:0000313" key="3">
    <source>
        <dbReference type="Proteomes" id="UP000828251"/>
    </source>
</evidence>
<dbReference type="PROSITE" id="PS50878">
    <property type="entry name" value="RT_POL"/>
    <property type="match status" value="1"/>
</dbReference>
<feature type="domain" description="Reverse transcriptase" evidence="1">
    <location>
        <begin position="1"/>
        <end position="163"/>
    </location>
</feature>
<comment type="caution">
    <text evidence="2">The sequence shown here is derived from an EMBL/GenBank/DDBJ whole genome shotgun (WGS) entry which is preliminary data.</text>
</comment>
<evidence type="ECO:0000313" key="2">
    <source>
        <dbReference type="EMBL" id="KAH1046713.1"/>
    </source>
</evidence>
<proteinExistence type="predicted"/>
<dbReference type="Proteomes" id="UP000828251">
    <property type="component" value="Unassembled WGS sequence"/>
</dbReference>
<dbReference type="Pfam" id="PF00078">
    <property type="entry name" value="RVT_1"/>
    <property type="match status" value="1"/>
</dbReference>
<dbReference type="InterPro" id="IPR043502">
    <property type="entry name" value="DNA/RNA_pol_sf"/>
</dbReference>
<accession>A0A9D3ZLQ0</accession>
<protein>
    <recommendedName>
        <fullName evidence="1">Reverse transcriptase domain-containing protein</fullName>
    </recommendedName>
</protein>
<evidence type="ECO:0000259" key="1">
    <source>
        <dbReference type="PROSITE" id="PS50878"/>
    </source>
</evidence>
<sequence length="249" mass="28762">MEKMGYANEWVKTIMRCVRSVHYVVKCNSILSETIVPERGLRQGDPLSPHLFLFCMEAFSKLLIQAQNNTLIKGVRASIKGPHINHLFFADDALLFIHNKKRDVEEIVNIMAMFNRDSGQEINKEKSMLMFSRKTPDVQRDLFSSMLGMGIVEKLENYLGLPLPISRKKSLAFTHIINRCTCRIKSWSKQLLSYGGKEVFIKAIIQAIPTYAFSVFLAPKSTIKEIYSMVRRTWWSNKDKAMGWAMMDW</sequence>
<dbReference type="PANTHER" id="PTHR33116">
    <property type="entry name" value="REVERSE TRANSCRIPTASE ZINC-BINDING DOMAIN-CONTAINING PROTEIN-RELATED-RELATED"/>
    <property type="match status" value="1"/>
</dbReference>
<gene>
    <name evidence="2" type="ORF">J1N35_037497</name>
</gene>
<dbReference type="PANTHER" id="PTHR33116:SF86">
    <property type="entry name" value="REVERSE TRANSCRIPTASE DOMAIN-CONTAINING PROTEIN"/>
    <property type="match status" value="1"/>
</dbReference>
<dbReference type="OrthoDB" id="1936608at2759"/>
<reference evidence="2 3" key="1">
    <citation type="journal article" date="2021" name="Plant Biotechnol. J.">
        <title>Multi-omics assisted identification of the key and species-specific regulatory components of drought-tolerant mechanisms in Gossypium stocksii.</title>
        <authorList>
            <person name="Yu D."/>
            <person name="Ke L."/>
            <person name="Zhang D."/>
            <person name="Wu Y."/>
            <person name="Sun Y."/>
            <person name="Mei J."/>
            <person name="Sun J."/>
            <person name="Sun Y."/>
        </authorList>
    </citation>
    <scope>NUCLEOTIDE SEQUENCE [LARGE SCALE GENOMIC DNA]</scope>
    <source>
        <strain evidence="3">cv. E1</strain>
        <tissue evidence="2">Leaf</tissue>
    </source>
</reference>
<dbReference type="SUPFAM" id="SSF56672">
    <property type="entry name" value="DNA/RNA polymerases"/>
    <property type="match status" value="1"/>
</dbReference>
<organism evidence="2 3">
    <name type="scientific">Gossypium stocksii</name>
    <dbReference type="NCBI Taxonomy" id="47602"/>
    <lineage>
        <taxon>Eukaryota</taxon>
        <taxon>Viridiplantae</taxon>
        <taxon>Streptophyta</taxon>
        <taxon>Embryophyta</taxon>
        <taxon>Tracheophyta</taxon>
        <taxon>Spermatophyta</taxon>
        <taxon>Magnoliopsida</taxon>
        <taxon>eudicotyledons</taxon>
        <taxon>Gunneridae</taxon>
        <taxon>Pentapetalae</taxon>
        <taxon>rosids</taxon>
        <taxon>malvids</taxon>
        <taxon>Malvales</taxon>
        <taxon>Malvaceae</taxon>
        <taxon>Malvoideae</taxon>
        <taxon>Gossypium</taxon>
    </lineage>
</organism>
<dbReference type="InterPro" id="IPR000477">
    <property type="entry name" value="RT_dom"/>
</dbReference>
<name>A0A9D3ZLQ0_9ROSI</name>
<dbReference type="EMBL" id="JAIQCV010000011">
    <property type="protein sequence ID" value="KAH1046713.1"/>
    <property type="molecule type" value="Genomic_DNA"/>
</dbReference>
<dbReference type="AlphaFoldDB" id="A0A9D3ZLQ0"/>